<dbReference type="GO" id="GO:0098542">
    <property type="term" value="P:defense response to other organism"/>
    <property type="evidence" value="ECO:0007669"/>
    <property type="project" value="InterPro"/>
</dbReference>
<dbReference type="Gramene" id="Manes.09G046600.11.v8.1">
    <property type="protein sequence ID" value="Manes.09G046600.11.v8.1.CDS"/>
    <property type="gene ID" value="Manes.09G046600.v8.1"/>
</dbReference>
<sequence>MASSGEPEQNKMVTGYPAFTSHVATGYPAAATTTTSNAYAFRTRVPISSVYGPLEPTSYSHPVTSTLRHRVFFFFIITLLIMAFLFLTTYLVFKPRLPVFRVDSATVSQLNLTQSEITATWLFTLFVNNLNQKVGIHYDRLQASVFYGDELGIAMNQLAPFFQNGNNATTIKFQLNVVREYVGEDVVQEISNEMNRGSVDFVLRIFAWVRFRSGFWRMREHMLRVDCNPVRIGFLGINGTGNFMGQSKNCEVYLY</sequence>
<dbReference type="AlphaFoldDB" id="A0A251KK93"/>
<keyword evidence="5" id="KW-1185">Reference proteome</keyword>
<dbReference type="Gramene" id="Manes.09G046600.5.v8.1">
    <property type="protein sequence ID" value="Manes.09G046600.5.v8.1.CDS"/>
    <property type="gene ID" value="Manes.09G046600.v8.1"/>
</dbReference>
<dbReference type="InterPro" id="IPR044839">
    <property type="entry name" value="NDR1-like"/>
</dbReference>
<comment type="subcellular location">
    <subcellularLocation>
        <location evidence="1">Membrane</location>
    </subcellularLocation>
</comment>
<keyword evidence="2 3" id="KW-0472">Membrane</keyword>
<name>A0A251KK93_MANES</name>
<dbReference type="EMBL" id="CM004395">
    <property type="protein sequence ID" value="OAY40765.1"/>
    <property type="molecule type" value="Genomic_DNA"/>
</dbReference>
<evidence type="ECO:0000256" key="3">
    <source>
        <dbReference type="SAM" id="Phobius"/>
    </source>
</evidence>
<accession>A0A251KK93</accession>
<keyword evidence="3" id="KW-0812">Transmembrane</keyword>
<keyword evidence="3" id="KW-1133">Transmembrane helix</keyword>
<evidence type="ECO:0000313" key="5">
    <source>
        <dbReference type="Proteomes" id="UP000091857"/>
    </source>
</evidence>
<proteinExistence type="predicted"/>
<dbReference type="Gramene" id="Manes.09G046600.8.v8.1">
    <property type="protein sequence ID" value="Manes.09G046600.8.v8.1.CDS"/>
    <property type="gene ID" value="Manes.09G046600.v8.1"/>
</dbReference>
<organism evidence="4 5">
    <name type="scientific">Manihot esculenta</name>
    <name type="common">Cassava</name>
    <name type="synonym">Jatropha manihot</name>
    <dbReference type="NCBI Taxonomy" id="3983"/>
    <lineage>
        <taxon>Eukaryota</taxon>
        <taxon>Viridiplantae</taxon>
        <taxon>Streptophyta</taxon>
        <taxon>Embryophyta</taxon>
        <taxon>Tracheophyta</taxon>
        <taxon>Spermatophyta</taxon>
        <taxon>Magnoliopsida</taxon>
        <taxon>eudicotyledons</taxon>
        <taxon>Gunneridae</taxon>
        <taxon>Pentapetalae</taxon>
        <taxon>rosids</taxon>
        <taxon>fabids</taxon>
        <taxon>Malpighiales</taxon>
        <taxon>Euphorbiaceae</taxon>
        <taxon>Crotonoideae</taxon>
        <taxon>Manihoteae</taxon>
        <taxon>Manihot</taxon>
    </lineage>
</organism>
<dbReference type="Gramene" id="Manes.09G046600.12.v8.1">
    <property type="protein sequence ID" value="Manes.09G046600.12.v8.1.CDS"/>
    <property type="gene ID" value="Manes.09G046600.v8.1"/>
</dbReference>
<protein>
    <submittedName>
        <fullName evidence="4">Uncharacterized protein</fullName>
    </submittedName>
</protein>
<evidence type="ECO:0000256" key="1">
    <source>
        <dbReference type="ARBA" id="ARBA00004370"/>
    </source>
</evidence>
<evidence type="ECO:0000256" key="2">
    <source>
        <dbReference type="ARBA" id="ARBA00023136"/>
    </source>
</evidence>
<dbReference type="Gramene" id="Manes.09G046600.9.v8.1">
    <property type="protein sequence ID" value="Manes.09G046600.9.v8.1.CDS"/>
    <property type="gene ID" value="Manes.09G046600.v8.1"/>
</dbReference>
<dbReference type="Gramene" id="Manes.09G046600.10.v8.1">
    <property type="protein sequence ID" value="Manes.09G046600.10.v8.1.CDS"/>
    <property type="gene ID" value="Manes.09G046600.v8.1"/>
</dbReference>
<dbReference type="EMBL" id="CM004395">
    <property type="protein sequence ID" value="OAY40764.1"/>
    <property type="molecule type" value="Genomic_DNA"/>
</dbReference>
<dbReference type="PANTHER" id="PTHR31415:SF4">
    <property type="entry name" value="NDR1_HIN1-LIKE PROTEIN 3"/>
    <property type="match status" value="1"/>
</dbReference>
<dbReference type="Proteomes" id="UP000091857">
    <property type="component" value="Chromosome 9"/>
</dbReference>
<evidence type="ECO:0000313" key="4">
    <source>
        <dbReference type="EMBL" id="OAY40764.1"/>
    </source>
</evidence>
<dbReference type="GO" id="GO:0016020">
    <property type="term" value="C:membrane"/>
    <property type="evidence" value="ECO:0007669"/>
    <property type="project" value="UniProtKB-SubCell"/>
</dbReference>
<dbReference type="Gramene" id="Manes.09G046600.3.v8.1">
    <property type="protein sequence ID" value="Manes.09G046600.3.v8.1.CDS"/>
    <property type="gene ID" value="Manes.09G046600.v8.1"/>
</dbReference>
<gene>
    <name evidence="4" type="ORF">MANES_09G046600</name>
</gene>
<dbReference type="Gramene" id="Manes.09G046600.13.v8.1">
    <property type="protein sequence ID" value="Manes.09G046600.13.v8.1.CDS"/>
    <property type="gene ID" value="Manes.09G046600.v8.1"/>
</dbReference>
<reference evidence="4 5" key="1">
    <citation type="submission" date="2016-02" db="EMBL/GenBank/DDBJ databases">
        <title>WGS assembly of Manihot esculenta.</title>
        <authorList>
            <person name="Bredeson J.V."/>
            <person name="Prochnik S.E."/>
            <person name="Lyons J.B."/>
            <person name="Schmutz J."/>
            <person name="Grimwood J."/>
            <person name="Vrebalov J."/>
            <person name="Bart R.S."/>
            <person name="Amuge T."/>
            <person name="Ferguson M.E."/>
            <person name="Green R."/>
            <person name="Putnam N."/>
            <person name="Stites J."/>
            <person name="Rounsley S."/>
            <person name="Rokhsar D.S."/>
        </authorList>
    </citation>
    <scope>NUCLEOTIDE SEQUENCE [LARGE SCALE GENOMIC DNA]</scope>
    <source>
        <strain evidence="5">cv. AM560-2</strain>
        <tissue evidence="4">Leaf</tissue>
    </source>
</reference>
<dbReference type="PANTHER" id="PTHR31415">
    <property type="entry name" value="OS05G0367900 PROTEIN"/>
    <property type="match status" value="1"/>
</dbReference>
<feature type="transmembrane region" description="Helical" evidence="3">
    <location>
        <begin position="71"/>
        <end position="93"/>
    </location>
</feature>
<dbReference type="STRING" id="3983.A0A251KK93"/>